<reference evidence="1" key="1">
    <citation type="journal article" date="2022" name="Int. J. Mol. Sci.">
        <title>Draft Genome of Tanacetum Coccineum: Genomic Comparison of Closely Related Tanacetum-Family Plants.</title>
        <authorList>
            <person name="Yamashiro T."/>
            <person name="Shiraishi A."/>
            <person name="Nakayama K."/>
            <person name="Satake H."/>
        </authorList>
    </citation>
    <scope>NUCLEOTIDE SEQUENCE</scope>
</reference>
<accession>A0ABQ5HG41</accession>
<evidence type="ECO:0000313" key="2">
    <source>
        <dbReference type="Proteomes" id="UP001151760"/>
    </source>
</evidence>
<name>A0ABQ5HG41_9ASTR</name>
<keyword evidence="2" id="KW-1185">Reference proteome</keyword>
<organism evidence="1 2">
    <name type="scientific">Tanacetum coccineum</name>
    <dbReference type="NCBI Taxonomy" id="301880"/>
    <lineage>
        <taxon>Eukaryota</taxon>
        <taxon>Viridiplantae</taxon>
        <taxon>Streptophyta</taxon>
        <taxon>Embryophyta</taxon>
        <taxon>Tracheophyta</taxon>
        <taxon>Spermatophyta</taxon>
        <taxon>Magnoliopsida</taxon>
        <taxon>eudicotyledons</taxon>
        <taxon>Gunneridae</taxon>
        <taxon>Pentapetalae</taxon>
        <taxon>asterids</taxon>
        <taxon>campanulids</taxon>
        <taxon>Asterales</taxon>
        <taxon>Asteraceae</taxon>
        <taxon>Asteroideae</taxon>
        <taxon>Anthemideae</taxon>
        <taxon>Anthemidinae</taxon>
        <taxon>Tanacetum</taxon>
    </lineage>
</organism>
<proteinExistence type="predicted"/>
<protein>
    <submittedName>
        <fullName evidence="1">Uncharacterized protein</fullName>
    </submittedName>
</protein>
<evidence type="ECO:0000313" key="1">
    <source>
        <dbReference type="EMBL" id="GJT86814.1"/>
    </source>
</evidence>
<gene>
    <name evidence="1" type="ORF">Tco_1068531</name>
</gene>
<comment type="caution">
    <text evidence="1">The sequence shown here is derived from an EMBL/GenBank/DDBJ whole genome shotgun (WGS) entry which is preliminary data.</text>
</comment>
<sequence>MAEENVPAPPRTDEQLVPVKARFLIGKSNLLIDLKKMQKNPIFHISVDILQNTNFFSAFTASANVPSIYIQQFKNTLEYDNKTGEYRFQLDEIWFKLNANLLCKALGITPKDFANPFVPPPDVTKQDTQLFKYYRVLSRGQMLTMQVIKTFFTDKANIILPTKKPKPHVIPYCQFTKLIICYLGHKHNIHRRPMSPVHVTGDNFLISNLKFVPKGKKDEVFGMAIPKDLIIEAIQNSEYFDKYVEMAVRKTRKPTSEEVGKKKKA</sequence>
<reference evidence="1" key="2">
    <citation type="submission" date="2022-01" db="EMBL/GenBank/DDBJ databases">
        <authorList>
            <person name="Yamashiro T."/>
            <person name="Shiraishi A."/>
            <person name="Satake H."/>
            <person name="Nakayama K."/>
        </authorList>
    </citation>
    <scope>NUCLEOTIDE SEQUENCE</scope>
</reference>
<dbReference type="EMBL" id="BQNB010019583">
    <property type="protein sequence ID" value="GJT86814.1"/>
    <property type="molecule type" value="Genomic_DNA"/>
</dbReference>
<dbReference type="Proteomes" id="UP001151760">
    <property type="component" value="Unassembled WGS sequence"/>
</dbReference>